<protein>
    <submittedName>
        <fullName evidence="1">Uncharacterized protein</fullName>
    </submittedName>
</protein>
<sequence>MTENIENLLLEHMKRFQAEQAAARDRDVEILSRLASIESGIARLARDEASTYTELIQDRHGVDKLKERIERIERRLELAP</sequence>
<organism evidence="1">
    <name type="scientific">uncultured prokaryote</name>
    <dbReference type="NCBI Taxonomy" id="198431"/>
    <lineage>
        <taxon>unclassified sequences</taxon>
        <taxon>environmental samples</taxon>
    </lineage>
</organism>
<reference evidence="1" key="2">
    <citation type="submission" date="2015-07" db="EMBL/GenBank/DDBJ databases">
        <title>Plasmids, circular viruses and viroids from rat gut.</title>
        <authorList>
            <person name="Jorgensen T.J."/>
            <person name="Hansen M.A."/>
            <person name="Xu Z."/>
            <person name="Tabak M.A."/>
            <person name="Sorensen S.J."/>
            <person name="Hansen L.H."/>
        </authorList>
    </citation>
    <scope>NUCLEOTIDE SEQUENCE</scope>
    <source>
        <plasmid evidence="1">pRGFK1317</plasmid>
    </source>
</reference>
<name>A0A0H5Q626_9ZZZZ</name>
<evidence type="ECO:0000313" key="1">
    <source>
        <dbReference type="EMBL" id="CRY96870.1"/>
    </source>
</evidence>
<keyword evidence="1" id="KW-0614">Plasmid</keyword>
<reference evidence="1" key="1">
    <citation type="submission" date="2015-06" db="EMBL/GenBank/DDBJ databases">
        <authorList>
            <person name="Joergensen T."/>
        </authorList>
    </citation>
    <scope>NUCLEOTIDE SEQUENCE</scope>
    <source>
        <plasmid evidence="1">pRGFK1317</plasmid>
    </source>
</reference>
<geneLocation type="plasmid" evidence="1">
    <name>pRGFK1317</name>
</geneLocation>
<dbReference type="EMBL" id="LN853883">
    <property type="protein sequence ID" value="CRY96870.1"/>
    <property type="molecule type" value="Genomic_DNA"/>
</dbReference>
<proteinExistence type="predicted"/>
<dbReference type="AlphaFoldDB" id="A0A0H5Q626"/>
<accession>A0A0H5Q626</accession>